<evidence type="ECO:0000256" key="1">
    <source>
        <dbReference type="ARBA" id="ARBA00004651"/>
    </source>
</evidence>
<feature type="transmembrane region" description="Helical" evidence="6">
    <location>
        <begin position="82"/>
        <end position="105"/>
    </location>
</feature>
<evidence type="ECO:0000256" key="3">
    <source>
        <dbReference type="ARBA" id="ARBA00022692"/>
    </source>
</evidence>
<dbReference type="KEGG" id="ghl:GM160_07390"/>
<keyword evidence="2" id="KW-1003">Cell membrane</keyword>
<protein>
    <submittedName>
        <fullName evidence="7">Cytochrome c oxidase assembly protein</fullName>
    </submittedName>
</protein>
<sequence>MTLPTILEQSVAFLLPYDFSPTVLLVCITAGLLYQRGWRKAGGGLGQALMFWIGLVAMYVVLQTQFDYYGQHSFFMHRLQHLVLHHVAPFLIAVSAPAAILAAGLPEPIHRYVVTPLRRNWLLRHVYAAIQEPLVAGAIFVGLIYFWLIPSVHFYAMLNVPLYNTMNWGMAIDGLLFWWMIFNLRAPGASDMRHYGYRLLVLFLVMFPQIALGAYIALSDHDLFGIYAACGRILPITPLTDQAIGGLLTWVPAAMMSVVGGLVLVHRWNRRSRHVEKPVSPTLGCAR</sequence>
<evidence type="ECO:0000256" key="4">
    <source>
        <dbReference type="ARBA" id="ARBA00022989"/>
    </source>
</evidence>
<organism evidence="7 8">
    <name type="scientific">Guyparkeria halophila</name>
    <dbReference type="NCBI Taxonomy" id="47960"/>
    <lineage>
        <taxon>Bacteria</taxon>
        <taxon>Pseudomonadati</taxon>
        <taxon>Pseudomonadota</taxon>
        <taxon>Gammaproteobacteria</taxon>
        <taxon>Chromatiales</taxon>
        <taxon>Thioalkalibacteraceae</taxon>
        <taxon>Guyparkeria</taxon>
    </lineage>
</organism>
<keyword evidence="8" id="KW-1185">Reference proteome</keyword>
<feature type="transmembrane region" description="Helical" evidence="6">
    <location>
        <begin position="243"/>
        <end position="265"/>
    </location>
</feature>
<dbReference type="RefSeq" id="WP_156574257.1">
    <property type="nucleotide sequence ID" value="NZ_CP046415.1"/>
</dbReference>
<feature type="transmembrane region" description="Helical" evidence="6">
    <location>
        <begin position="126"/>
        <end position="148"/>
    </location>
</feature>
<dbReference type="GO" id="GO:0005886">
    <property type="term" value="C:plasma membrane"/>
    <property type="evidence" value="ECO:0007669"/>
    <property type="project" value="UniProtKB-SubCell"/>
</dbReference>
<evidence type="ECO:0000256" key="2">
    <source>
        <dbReference type="ARBA" id="ARBA00022475"/>
    </source>
</evidence>
<dbReference type="AlphaFoldDB" id="A0A6I6D3E8"/>
<dbReference type="InterPro" id="IPR019108">
    <property type="entry name" value="Caa3_assmbl_CtaG-rel"/>
</dbReference>
<reference evidence="7 8" key="1">
    <citation type="submission" date="2019-11" db="EMBL/GenBank/DDBJ databases">
        <authorList>
            <person name="Zhang J."/>
            <person name="Sun C."/>
        </authorList>
    </citation>
    <scope>NUCLEOTIDE SEQUENCE [LARGE SCALE GENOMIC DNA]</scope>
    <source>
        <strain evidence="8">sp2</strain>
    </source>
</reference>
<dbReference type="Pfam" id="PF09678">
    <property type="entry name" value="Caa3_CtaG"/>
    <property type="match status" value="1"/>
</dbReference>
<comment type="subcellular location">
    <subcellularLocation>
        <location evidence="1">Cell membrane</location>
        <topology evidence="1">Multi-pass membrane protein</topology>
    </subcellularLocation>
</comment>
<feature type="transmembrane region" description="Helical" evidence="6">
    <location>
        <begin position="168"/>
        <end position="187"/>
    </location>
</feature>
<accession>A0A6I6D3E8</accession>
<evidence type="ECO:0000313" key="7">
    <source>
        <dbReference type="EMBL" id="QGT78737.1"/>
    </source>
</evidence>
<feature type="transmembrane region" description="Helical" evidence="6">
    <location>
        <begin position="41"/>
        <end position="62"/>
    </location>
</feature>
<evidence type="ECO:0000313" key="8">
    <source>
        <dbReference type="Proteomes" id="UP000427716"/>
    </source>
</evidence>
<feature type="transmembrane region" description="Helical" evidence="6">
    <location>
        <begin position="12"/>
        <end position="34"/>
    </location>
</feature>
<keyword evidence="4 6" id="KW-1133">Transmembrane helix</keyword>
<keyword evidence="3 6" id="KW-0812">Transmembrane</keyword>
<evidence type="ECO:0000256" key="6">
    <source>
        <dbReference type="SAM" id="Phobius"/>
    </source>
</evidence>
<proteinExistence type="predicted"/>
<dbReference type="Proteomes" id="UP000427716">
    <property type="component" value="Chromosome"/>
</dbReference>
<keyword evidence="5 6" id="KW-0472">Membrane</keyword>
<evidence type="ECO:0000256" key="5">
    <source>
        <dbReference type="ARBA" id="ARBA00023136"/>
    </source>
</evidence>
<dbReference type="EMBL" id="CP046415">
    <property type="protein sequence ID" value="QGT78737.1"/>
    <property type="molecule type" value="Genomic_DNA"/>
</dbReference>
<name>A0A6I6D3E8_9GAMM</name>
<feature type="transmembrane region" description="Helical" evidence="6">
    <location>
        <begin position="199"/>
        <end position="218"/>
    </location>
</feature>
<gene>
    <name evidence="7" type="ORF">GM160_07390</name>
</gene>